<dbReference type="PROSITE" id="PS51061">
    <property type="entry name" value="R3H"/>
    <property type="match status" value="1"/>
</dbReference>
<keyword evidence="9" id="KW-0539">Nucleus</keyword>
<evidence type="ECO:0000259" key="11">
    <source>
        <dbReference type="PROSITE" id="PS51061"/>
    </source>
</evidence>
<evidence type="ECO:0000256" key="7">
    <source>
        <dbReference type="ARBA" id="ARBA00023015"/>
    </source>
</evidence>
<dbReference type="InterPro" id="IPR036867">
    <property type="entry name" value="R3H_dom_sf"/>
</dbReference>
<keyword evidence="5" id="KW-0863">Zinc-finger</keyword>
<evidence type="ECO:0000256" key="9">
    <source>
        <dbReference type="ARBA" id="ARBA00023242"/>
    </source>
</evidence>
<dbReference type="GO" id="GO:0000122">
    <property type="term" value="P:negative regulation of transcription by RNA polymerase II"/>
    <property type="evidence" value="ECO:0007669"/>
    <property type="project" value="TreeGrafter"/>
</dbReference>
<proteinExistence type="inferred from homology"/>
<dbReference type="SMART" id="SM00438">
    <property type="entry name" value="ZnF_NFX"/>
    <property type="match status" value="8"/>
</dbReference>
<dbReference type="GO" id="GO:0005634">
    <property type="term" value="C:nucleus"/>
    <property type="evidence" value="ECO:0007669"/>
    <property type="project" value="UniProtKB-SubCell"/>
</dbReference>
<feature type="compositionally biased region" description="Basic and acidic residues" evidence="10">
    <location>
        <begin position="43"/>
        <end position="60"/>
    </location>
</feature>
<dbReference type="InterPro" id="IPR000967">
    <property type="entry name" value="Znf_NFX1"/>
</dbReference>
<feature type="compositionally biased region" description="Low complexity" evidence="10">
    <location>
        <begin position="1008"/>
        <end position="1050"/>
    </location>
</feature>
<evidence type="ECO:0000313" key="12">
    <source>
        <dbReference type="EMBL" id="KAJ7207095.1"/>
    </source>
</evidence>
<dbReference type="AlphaFoldDB" id="A0AAD6VDZ5"/>
<dbReference type="Proteomes" id="UP001219525">
    <property type="component" value="Unassembled WGS sequence"/>
</dbReference>
<reference evidence="12" key="1">
    <citation type="submission" date="2023-03" db="EMBL/GenBank/DDBJ databases">
        <title>Massive genome expansion in bonnet fungi (Mycena s.s.) driven by repeated elements and novel gene families across ecological guilds.</title>
        <authorList>
            <consortium name="Lawrence Berkeley National Laboratory"/>
            <person name="Harder C.B."/>
            <person name="Miyauchi S."/>
            <person name="Viragh M."/>
            <person name="Kuo A."/>
            <person name="Thoen E."/>
            <person name="Andreopoulos B."/>
            <person name="Lu D."/>
            <person name="Skrede I."/>
            <person name="Drula E."/>
            <person name="Henrissat B."/>
            <person name="Morin E."/>
            <person name="Kohler A."/>
            <person name="Barry K."/>
            <person name="LaButti K."/>
            <person name="Morin E."/>
            <person name="Salamov A."/>
            <person name="Lipzen A."/>
            <person name="Mereny Z."/>
            <person name="Hegedus B."/>
            <person name="Baldrian P."/>
            <person name="Stursova M."/>
            <person name="Weitz H."/>
            <person name="Taylor A."/>
            <person name="Grigoriev I.V."/>
            <person name="Nagy L.G."/>
            <person name="Martin F."/>
            <person name="Kauserud H."/>
        </authorList>
    </citation>
    <scope>NUCLEOTIDE SEQUENCE</scope>
    <source>
        <strain evidence="12">9144</strain>
    </source>
</reference>
<keyword evidence="13" id="KW-1185">Reference proteome</keyword>
<dbReference type="GO" id="GO:0000977">
    <property type="term" value="F:RNA polymerase II transcription regulatory region sequence-specific DNA binding"/>
    <property type="evidence" value="ECO:0007669"/>
    <property type="project" value="TreeGrafter"/>
</dbReference>
<dbReference type="PANTHER" id="PTHR12360">
    <property type="entry name" value="NUCLEAR TRANSCRIPTION FACTOR, X-BOX BINDING 1 NFX1"/>
    <property type="match status" value="1"/>
</dbReference>
<evidence type="ECO:0000256" key="1">
    <source>
        <dbReference type="ARBA" id="ARBA00004123"/>
    </source>
</evidence>
<sequence>EGPDNPARPAEHAGLTPEPSSGRNSSRRNRQRPQHADAQGQRPLDEGQPRPPRGNREKRPPRARASPAHPVVSLDPSASTGETRNERAQSDVQDWRSRDAKAQGQPNGARRSKGDRGRRPPRSAPGDPAASLTPSAEGSQNGGAHGEDPPRRSRGAKFNSGLTSSDTPALAHKLVQSYRRPAPPVADDLTSRLIAALGTPPYPDCPICFSAVHPAQPTWSCSPSIPVLDAPQYCWTTFHLKCIRSWAAKSVKDMADAWAARGEPERGGEWRCPGCQARRAVVPTAYRCFCGDITVPAPARISTPHSCASPCTRPRVACSHPCPLLCHPGPCPPCRVATEVQCGCPRARVLALRCGEEAHVSCGAVCGRTLTCDAHECTRECHTDACDPCAVPIQARCYCGKETREDVCGSGEPALCSREDKSAMWTGYFACASTCDRLFACGKHRCTQGCHAATGPPAACPRDPQRVHSCPCGRVSIAKEPDASASAAPAPHLSFPARRNCTDPIPTCTSTCSKILECGHACAARCHEGACPPCAEQVVRPCRCGISAKRMSCADAHAGSMETEVLCEKPCGALRACGRHRCLRVCCPFASVAALQQKAKGKKRTTAADEGGVGVGEEPGGLHECDLVCGKMLGCGQHRCELRDHKGPCGPCLMSSFEELICPCGLTVLEPPVPCGTRVQCTYPCARPPPACGHPRTSHSCHDDDVACPPCPFLTIKTCMCGKKEVGNVRCSQERVGCGTVCGRMLGCGAHHCERLCHTTEEGCGDCSTVCGKRRRLCLPLHHPCTLPCHAPSACDESAPCNAVITLSCPCGRIRQQVQCGKSLANPAGRESQQLKCSNECLVAKRNARLADALGITQESRERVAAVVWPDDVRAFGRANLKFVSVVEKAFADFIASEKKMQVLPHMPPDRRKFVHGVAAVYRMDTQMVDQEPHRSVQLLRRLDTKVPTPLLSGCLAASGPTASLGKLADLRAGSSASTGTGVTWRAAGATAKPLPTAATSTPRSWGAAASTSTLPVSTTVTPAPAARTSTPVTAPQVSSTTPQTSTIVPEDWEDDA</sequence>
<feature type="compositionally biased region" description="Basic and acidic residues" evidence="10">
    <location>
        <begin position="83"/>
        <end position="101"/>
    </location>
</feature>
<evidence type="ECO:0000256" key="2">
    <source>
        <dbReference type="ARBA" id="ARBA00007269"/>
    </source>
</evidence>
<feature type="non-terminal residue" evidence="12">
    <location>
        <position position="1057"/>
    </location>
</feature>
<dbReference type="CDD" id="cd02325">
    <property type="entry name" value="R3H"/>
    <property type="match status" value="1"/>
</dbReference>
<feature type="non-terminal residue" evidence="12">
    <location>
        <position position="1"/>
    </location>
</feature>
<dbReference type="PANTHER" id="PTHR12360:SF12">
    <property type="entry name" value="TRANSCRIPTIONAL REPRESSOR NF-X1"/>
    <property type="match status" value="1"/>
</dbReference>
<dbReference type="InterPro" id="IPR034078">
    <property type="entry name" value="NFX1_fam"/>
</dbReference>
<comment type="caution">
    <text evidence="12">The sequence shown here is derived from an EMBL/GenBank/DDBJ whole genome shotgun (WGS) entry which is preliminary data.</text>
</comment>
<evidence type="ECO:0000313" key="13">
    <source>
        <dbReference type="Proteomes" id="UP001219525"/>
    </source>
</evidence>
<keyword evidence="7" id="KW-0805">Transcription regulation</keyword>
<feature type="region of interest" description="Disordered" evidence="10">
    <location>
        <begin position="994"/>
        <end position="1057"/>
    </location>
</feature>
<keyword evidence="3" id="KW-0479">Metal-binding</keyword>
<evidence type="ECO:0000256" key="3">
    <source>
        <dbReference type="ARBA" id="ARBA00022723"/>
    </source>
</evidence>
<gene>
    <name evidence="12" type="ORF">GGX14DRAFT_636142</name>
</gene>
<feature type="region of interest" description="Disordered" evidence="10">
    <location>
        <begin position="1"/>
        <end position="168"/>
    </location>
</feature>
<evidence type="ECO:0000256" key="8">
    <source>
        <dbReference type="ARBA" id="ARBA00023163"/>
    </source>
</evidence>
<keyword evidence="6" id="KW-0862">Zinc</keyword>
<dbReference type="Gene3D" id="3.30.1370.50">
    <property type="entry name" value="R3H-like domain"/>
    <property type="match status" value="1"/>
</dbReference>
<accession>A0AAD6VDZ5</accession>
<comment type="similarity">
    <text evidence="2">Belongs to the NFX1 family.</text>
</comment>
<organism evidence="12 13">
    <name type="scientific">Mycena pura</name>
    <dbReference type="NCBI Taxonomy" id="153505"/>
    <lineage>
        <taxon>Eukaryota</taxon>
        <taxon>Fungi</taxon>
        <taxon>Dikarya</taxon>
        <taxon>Basidiomycota</taxon>
        <taxon>Agaricomycotina</taxon>
        <taxon>Agaricomycetes</taxon>
        <taxon>Agaricomycetidae</taxon>
        <taxon>Agaricales</taxon>
        <taxon>Marasmiineae</taxon>
        <taxon>Mycenaceae</taxon>
        <taxon>Mycena</taxon>
    </lineage>
</organism>
<dbReference type="Pfam" id="PF01424">
    <property type="entry name" value="R3H"/>
    <property type="match status" value="1"/>
</dbReference>
<evidence type="ECO:0000256" key="5">
    <source>
        <dbReference type="ARBA" id="ARBA00022771"/>
    </source>
</evidence>
<dbReference type="InterPro" id="IPR001374">
    <property type="entry name" value="R3H_dom"/>
</dbReference>
<name>A0AAD6VDZ5_9AGAR</name>
<dbReference type="SMART" id="SM00393">
    <property type="entry name" value="R3H"/>
    <property type="match status" value="1"/>
</dbReference>
<keyword evidence="4" id="KW-0677">Repeat</keyword>
<protein>
    <recommendedName>
        <fullName evidence="11">R3H domain-containing protein</fullName>
    </recommendedName>
</protein>
<feature type="domain" description="R3H" evidence="11">
    <location>
        <begin position="877"/>
        <end position="943"/>
    </location>
</feature>
<evidence type="ECO:0000256" key="10">
    <source>
        <dbReference type="SAM" id="MobiDB-lite"/>
    </source>
</evidence>
<keyword evidence="8" id="KW-0804">Transcription</keyword>
<dbReference type="GO" id="GO:0008270">
    <property type="term" value="F:zinc ion binding"/>
    <property type="evidence" value="ECO:0007669"/>
    <property type="project" value="UniProtKB-KW"/>
</dbReference>
<dbReference type="CDD" id="cd06008">
    <property type="entry name" value="NF-X1-zinc-finger"/>
    <property type="match status" value="6"/>
</dbReference>
<dbReference type="EMBL" id="JARJCW010000037">
    <property type="protein sequence ID" value="KAJ7207095.1"/>
    <property type="molecule type" value="Genomic_DNA"/>
</dbReference>
<comment type="subcellular location">
    <subcellularLocation>
        <location evidence="1">Nucleus</location>
    </subcellularLocation>
</comment>
<evidence type="ECO:0000256" key="6">
    <source>
        <dbReference type="ARBA" id="ARBA00022833"/>
    </source>
</evidence>
<dbReference type="SUPFAM" id="SSF82708">
    <property type="entry name" value="R3H domain"/>
    <property type="match status" value="1"/>
</dbReference>
<dbReference type="GO" id="GO:0000981">
    <property type="term" value="F:DNA-binding transcription factor activity, RNA polymerase II-specific"/>
    <property type="evidence" value="ECO:0007669"/>
    <property type="project" value="TreeGrafter"/>
</dbReference>
<evidence type="ECO:0000256" key="4">
    <source>
        <dbReference type="ARBA" id="ARBA00022737"/>
    </source>
</evidence>